<feature type="domain" description="ACT" evidence="1">
    <location>
        <begin position="101"/>
        <end position="180"/>
    </location>
</feature>
<dbReference type="Proteomes" id="UP000830055">
    <property type="component" value="Chromosome"/>
</dbReference>
<dbReference type="PANTHER" id="PTHR34875:SF6">
    <property type="entry name" value="UPF0237 PROTEIN MJ1558"/>
    <property type="match status" value="1"/>
</dbReference>
<dbReference type="SUPFAM" id="SSF55021">
    <property type="entry name" value="ACT-like"/>
    <property type="match status" value="2"/>
</dbReference>
<dbReference type="InterPro" id="IPR045865">
    <property type="entry name" value="ACT-like_dom_sf"/>
</dbReference>
<name>A0ABM7WE55_9BACT</name>
<evidence type="ECO:0000313" key="2">
    <source>
        <dbReference type="EMBL" id="BDD89292.1"/>
    </source>
</evidence>
<keyword evidence="3" id="KW-1185">Reference proteome</keyword>
<dbReference type="Gene3D" id="3.30.70.260">
    <property type="match status" value="2"/>
</dbReference>
<dbReference type="EMBL" id="AP025516">
    <property type="protein sequence ID" value="BDD89292.1"/>
    <property type="molecule type" value="Genomic_DNA"/>
</dbReference>
<proteinExistence type="predicted"/>
<dbReference type="PIRSF" id="PIRSF028103">
    <property type="entry name" value="GcvR"/>
    <property type="match status" value="1"/>
</dbReference>
<gene>
    <name evidence="2" type="ORF">DPPLL_36570</name>
</gene>
<accession>A0ABM7WE55</accession>
<dbReference type="InterPro" id="IPR050990">
    <property type="entry name" value="UPF0237/GcvR_regulator"/>
</dbReference>
<evidence type="ECO:0000259" key="1">
    <source>
        <dbReference type="PROSITE" id="PS51671"/>
    </source>
</evidence>
<reference evidence="2 3" key="1">
    <citation type="submission" date="2022-01" db="EMBL/GenBank/DDBJ databases">
        <title>Desulfofustis limnae sp. nov., a novel mesophilic sulfate-reducing bacterium isolated from marsh soil.</title>
        <authorList>
            <person name="Watanabe M."/>
            <person name="Takahashi A."/>
            <person name="Kojima H."/>
            <person name="Fukui M."/>
        </authorList>
    </citation>
    <scope>NUCLEOTIDE SEQUENCE [LARGE SCALE GENOMIC DNA]</scope>
    <source>
        <strain evidence="2 3">PPLL</strain>
    </source>
</reference>
<protein>
    <submittedName>
        <fullName evidence="2">Amino acid-binding protein</fullName>
    </submittedName>
</protein>
<dbReference type="RefSeq" id="WP_284152600.1">
    <property type="nucleotide sequence ID" value="NZ_AP025516.1"/>
</dbReference>
<dbReference type="Pfam" id="PF13740">
    <property type="entry name" value="ACT_6"/>
    <property type="match status" value="1"/>
</dbReference>
<dbReference type="PANTHER" id="PTHR34875">
    <property type="entry name" value="UPF0237 PROTEIN MJ1558"/>
    <property type="match status" value="1"/>
</dbReference>
<dbReference type="PROSITE" id="PS51671">
    <property type="entry name" value="ACT"/>
    <property type="match status" value="2"/>
</dbReference>
<dbReference type="InterPro" id="IPR002912">
    <property type="entry name" value="ACT_dom"/>
</dbReference>
<dbReference type="InterPro" id="IPR016867">
    <property type="entry name" value="GcvR"/>
</dbReference>
<sequence length="180" mass="19942">MSHRYILTAFSNDRPGIVADITQIIYENNCNLEESAMANLAGEFALIFLFSPLSGDRGENLEEILTRECRRLERDKGITAFVRSVAPSSPNPEMQETKAAAITVEGLDHAGIVYKISRFLADNQINISSLNSTVKSSPESGGAVYRMRIEVEIPSSLKREEVERGLRRIGDGLLVDIILE</sequence>
<organism evidence="2 3">
    <name type="scientific">Desulfofustis limnaeus</name>
    <dbReference type="NCBI Taxonomy" id="2740163"/>
    <lineage>
        <taxon>Bacteria</taxon>
        <taxon>Pseudomonadati</taxon>
        <taxon>Thermodesulfobacteriota</taxon>
        <taxon>Desulfobulbia</taxon>
        <taxon>Desulfobulbales</taxon>
        <taxon>Desulfocapsaceae</taxon>
        <taxon>Desulfofustis</taxon>
    </lineage>
</organism>
<feature type="domain" description="ACT" evidence="1">
    <location>
        <begin position="6"/>
        <end position="90"/>
    </location>
</feature>
<evidence type="ECO:0000313" key="3">
    <source>
        <dbReference type="Proteomes" id="UP000830055"/>
    </source>
</evidence>